<proteinExistence type="predicted"/>
<dbReference type="Proteomes" id="UP000253303">
    <property type="component" value="Unassembled WGS sequence"/>
</dbReference>
<evidence type="ECO:0000256" key="1">
    <source>
        <dbReference type="SAM" id="Phobius"/>
    </source>
</evidence>
<feature type="transmembrane region" description="Helical" evidence="1">
    <location>
        <begin position="144"/>
        <end position="161"/>
    </location>
</feature>
<sequence length="182" mass="19071">MAALLAAVPTVLALAGGLLFGGNGPYYLDFRPLDGIGFQPVAQGLGIGYLGDTGMTILHALRNAELTILLFALPVPMVVAAALLRRRWRNRTTLAVAALLGVLAVVNLVATPVSLFSDLVQCPPPDYASLPDGYSCFRDGSSGIPSPLYAVPYALAAYILLKLHRRSGNAGQHAQSAVRSST</sequence>
<evidence type="ECO:0000313" key="3">
    <source>
        <dbReference type="Proteomes" id="UP000253303"/>
    </source>
</evidence>
<comment type="caution">
    <text evidence="2">The sequence shown here is derived from an EMBL/GenBank/DDBJ whole genome shotgun (WGS) entry which is preliminary data.</text>
</comment>
<keyword evidence="1" id="KW-1133">Transmembrane helix</keyword>
<gene>
    <name evidence="2" type="ORF">DP939_08665</name>
</gene>
<feature type="transmembrane region" description="Helical" evidence="1">
    <location>
        <begin position="66"/>
        <end position="84"/>
    </location>
</feature>
<dbReference type="EMBL" id="QMEY01000002">
    <property type="protein sequence ID" value="RBQ21108.1"/>
    <property type="molecule type" value="Genomic_DNA"/>
</dbReference>
<dbReference type="AlphaFoldDB" id="A0A366M4E3"/>
<keyword evidence="1" id="KW-0812">Transmembrane</keyword>
<accession>A0A366M4E3</accession>
<reference evidence="2 3" key="1">
    <citation type="submission" date="2018-06" db="EMBL/GenBank/DDBJ databases">
        <title>Sphaerisporangium craniellae sp. nov., isolated from a marine sponge in the South China Sea.</title>
        <authorList>
            <person name="Li L."/>
        </authorList>
    </citation>
    <scope>NUCLEOTIDE SEQUENCE [LARGE SCALE GENOMIC DNA]</scope>
    <source>
        <strain evidence="2 3">LHW63015</strain>
    </source>
</reference>
<evidence type="ECO:0000313" key="2">
    <source>
        <dbReference type="EMBL" id="RBQ21108.1"/>
    </source>
</evidence>
<organism evidence="2 3">
    <name type="scientific">Spongiactinospora rosea</name>
    <dbReference type="NCBI Taxonomy" id="2248750"/>
    <lineage>
        <taxon>Bacteria</taxon>
        <taxon>Bacillati</taxon>
        <taxon>Actinomycetota</taxon>
        <taxon>Actinomycetes</taxon>
        <taxon>Streptosporangiales</taxon>
        <taxon>Streptosporangiaceae</taxon>
        <taxon>Spongiactinospora</taxon>
    </lineage>
</organism>
<keyword evidence="1" id="KW-0472">Membrane</keyword>
<keyword evidence="3" id="KW-1185">Reference proteome</keyword>
<feature type="transmembrane region" description="Helical" evidence="1">
    <location>
        <begin position="96"/>
        <end position="116"/>
    </location>
</feature>
<name>A0A366M4E3_9ACTN</name>
<protein>
    <submittedName>
        <fullName evidence="2">Uncharacterized protein</fullName>
    </submittedName>
</protein>